<protein>
    <recommendedName>
        <fullName evidence="4">Beta-barrel assembly machine subunit BamC</fullName>
    </recommendedName>
</protein>
<dbReference type="eggNOG" id="COG3317">
    <property type="taxonomic scope" value="Bacteria"/>
</dbReference>
<evidence type="ECO:0000256" key="1">
    <source>
        <dbReference type="SAM" id="MobiDB-lite"/>
    </source>
</evidence>
<keyword evidence="3" id="KW-1185">Reference proteome</keyword>
<dbReference type="AlphaFoldDB" id="A0A0A0ELM3"/>
<dbReference type="Proteomes" id="UP000030017">
    <property type="component" value="Unassembled WGS sequence"/>
</dbReference>
<evidence type="ECO:0000313" key="3">
    <source>
        <dbReference type="Proteomes" id="UP000030017"/>
    </source>
</evidence>
<proteinExistence type="predicted"/>
<comment type="caution">
    <text evidence="2">The sequence shown here is derived from an EMBL/GenBank/DDBJ whole genome shotgun (WGS) entry which is preliminary data.</text>
</comment>
<evidence type="ECO:0008006" key="4">
    <source>
        <dbReference type="Google" id="ProtNLM"/>
    </source>
</evidence>
<gene>
    <name evidence="2" type="ORF">N792_09580</name>
</gene>
<dbReference type="PROSITE" id="PS51257">
    <property type="entry name" value="PROKAR_LIPOPROTEIN"/>
    <property type="match status" value="1"/>
</dbReference>
<organism evidence="2 3">
    <name type="scientific">Lysobacter concretionis Ko07 = DSM 16239</name>
    <dbReference type="NCBI Taxonomy" id="1122185"/>
    <lineage>
        <taxon>Bacteria</taxon>
        <taxon>Pseudomonadati</taxon>
        <taxon>Pseudomonadota</taxon>
        <taxon>Gammaproteobacteria</taxon>
        <taxon>Lysobacterales</taxon>
        <taxon>Lysobacteraceae</taxon>
        <taxon>Novilysobacter</taxon>
    </lineage>
</organism>
<feature type="region of interest" description="Disordered" evidence="1">
    <location>
        <begin position="45"/>
        <end position="65"/>
    </location>
</feature>
<name>A0A0A0ELM3_9GAMM</name>
<dbReference type="RefSeq" id="WP_036193929.1">
    <property type="nucleotide sequence ID" value="NZ_AVPS01000005.1"/>
</dbReference>
<dbReference type="STRING" id="1122185.N792_09580"/>
<evidence type="ECO:0000313" key="2">
    <source>
        <dbReference type="EMBL" id="KGM51871.1"/>
    </source>
</evidence>
<sequence length="176" mass="17681">MRSTVPLSRAAIAGALVVGLVAVSGCSWLRKDDALYTAQTRPLEVPPDLDLPRTTSAMASPAGTPAGTVTASGTVAAAQAAPVAGTSTGFVVAGSRDEVFEKVDAALTAVDGLTIASRAKLLGAFDVNYLDSNFLVRVSETEAGAYVSAVDPRGMPATGEAPVQLVAALKTALGGH</sequence>
<dbReference type="EMBL" id="AVPS01000005">
    <property type="protein sequence ID" value="KGM51871.1"/>
    <property type="molecule type" value="Genomic_DNA"/>
</dbReference>
<dbReference type="OrthoDB" id="5966071at2"/>
<accession>A0A0A0ELM3</accession>
<reference evidence="2 3" key="1">
    <citation type="submission" date="2013-08" db="EMBL/GenBank/DDBJ databases">
        <title>Genome sequencing of Lysobacter.</title>
        <authorList>
            <person name="Zhang S."/>
            <person name="Wang G."/>
        </authorList>
    </citation>
    <scope>NUCLEOTIDE SEQUENCE [LARGE SCALE GENOMIC DNA]</scope>
    <source>
        <strain evidence="2 3">Ko07</strain>
    </source>
</reference>